<evidence type="ECO:0000256" key="2">
    <source>
        <dbReference type="ARBA" id="ARBA00007401"/>
    </source>
</evidence>
<feature type="region of interest" description="Disordered" evidence="10">
    <location>
        <begin position="819"/>
        <end position="847"/>
    </location>
</feature>
<dbReference type="GO" id="GO:0005990">
    <property type="term" value="P:lactose catabolic process"/>
    <property type="evidence" value="ECO:0007669"/>
    <property type="project" value="TreeGrafter"/>
</dbReference>
<dbReference type="GO" id="GO:0009341">
    <property type="term" value="C:beta-galactosidase complex"/>
    <property type="evidence" value="ECO:0007669"/>
    <property type="project" value="TreeGrafter"/>
</dbReference>
<feature type="zinc finger region" description="C3H1-type" evidence="9">
    <location>
        <begin position="961"/>
        <end position="989"/>
    </location>
</feature>
<dbReference type="InterPro" id="IPR036855">
    <property type="entry name" value="Znf_CCCH_sf"/>
</dbReference>
<dbReference type="PANTHER" id="PTHR46323">
    <property type="entry name" value="BETA-GALACTOSIDASE"/>
    <property type="match status" value="1"/>
</dbReference>
<dbReference type="Gene3D" id="2.60.40.10">
    <property type="entry name" value="Immunoglobulins"/>
    <property type="match status" value="1"/>
</dbReference>
<dbReference type="Pfam" id="PF00703">
    <property type="entry name" value="Glyco_hydro_2"/>
    <property type="match status" value="1"/>
</dbReference>
<dbReference type="SMART" id="SM00356">
    <property type="entry name" value="ZnF_C3H1"/>
    <property type="match status" value="8"/>
</dbReference>
<feature type="domain" description="C3H1-type" evidence="11">
    <location>
        <begin position="397"/>
        <end position="425"/>
    </location>
</feature>
<evidence type="ECO:0000313" key="12">
    <source>
        <dbReference type="EMBL" id="CAE8643634.1"/>
    </source>
</evidence>
<feature type="zinc finger region" description="C3H1-type" evidence="9">
    <location>
        <begin position="1083"/>
        <end position="1109"/>
    </location>
</feature>
<dbReference type="Pfam" id="PF00642">
    <property type="entry name" value="zf-CCCH"/>
    <property type="match status" value="2"/>
</dbReference>
<dbReference type="Pfam" id="PF02837">
    <property type="entry name" value="Glyco_hydro_2_N"/>
    <property type="match status" value="1"/>
</dbReference>
<feature type="zinc finger region" description="C3H1-type" evidence="9">
    <location>
        <begin position="1117"/>
        <end position="1145"/>
    </location>
</feature>
<evidence type="ECO:0000256" key="5">
    <source>
        <dbReference type="ARBA" id="ARBA00022771"/>
    </source>
</evidence>
<dbReference type="Proteomes" id="UP000654075">
    <property type="component" value="Unassembled WGS sequence"/>
</dbReference>
<evidence type="ECO:0000256" key="9">
    <source>
        <dbReference type="PROSITE-ProRule" id="PRU00723"/>
    </source>
</evidence>
<feature type="region of interest" description="Disordered" evidence="10">
    <location>
        <begin position="629"/>
        <end position="676"/>
    </location>
</feature>
<feature type="domain" description="C3H1-type" evidence="11">
    <location>
        <begin position="926"/>
        <end position="953"/>
    </location>
</feature>
<feature type="zinc finger region" description="C3H1-type" evidence="9">
    <location>
        <begin position="553"/>
        <end position="581"/>
    </location>
</feature>
<evidence type="ECO:0000256" key="7">
    <source>
        <dbReference type="ARBA" id="ARBA00022833"/>
    </source>
</evidence>
<dbReference type="Gene3D" id="2.60.120.260">
    <property type="entry name" value="Galactose-binding domain-like"/>
    <property type="match status" value="1"/>
</dbReference>
<keyword evidence="13" id="KW-1185">Reference proteome</keyword>
<evidence type="ECO:0000256" key="10">
    <source>
        <dbReference type="SAM" id="MobiDB-lite"/>
    </source>
</evidence>
<dbReference type="InterPro" id="IPR008979">
    <property type="entry name" value="Galactose-bd-like_sf"/>
</dbReference>
<dbReference type="SUPFAM" id="SSF49303">
    <property type="entry name" value="beta-Galactosidase/glucuronidase domain"/>
    <property type="match status" value="1"/>
</dbReference>
<keyword evidence="6" id="KW-0378">Hydrolase</keyword>
<feature type="domain" description="C3H1-type" evidence="11">
    <location>
        <begin position="961"/>
        <end position="989"/>
    </location>
</feature>
<evidence type="ECO:0000256" key="6">
    <source>
        <dbReference type="ARBA" id="ARBA00022801"/>
    </source>
</evidence>
<dbReference type="EMBL" id="CAJNNV010033407">
    <property type="protein sequence ID" value="CAE8643634.1"/>
    <property type="molecule type" value="Genomic_DNA"/>
</dbReference>
<dbReference type="OrthoDB" id="1683730at2759"/>
<proteinExistence type="inferred from homology"/>
<dbReference type="SUPFAM" id="SSF49785">
    <property type="entry name" value="Galactose-binding domain-like"/>
    <property type="match status" value="1"/>
</dbReference>
<feature type="domain" description="C3H1-type" evidence="11">
    <location>
        <begin position="1083"/>
        <end position="1109"/>
    </location>
</feature>
<sequence>MPVPGCWELNGQGFPIYTNVDYIFKMAPPNIVYRGKDPEYNPTGAYRHNFQVPQAWLDGDLEVFLHLGAVCCACRVWLNGVELGFSTDSKLPVEFCLTPHLRSGQNVLAMEVLCWSTQAYLEDQDMWWFAGITRDVFAFARPRQHIRDIEVRASADGLLEVDAELAAPHDGVARSLRCELFSCTQPRFAPPSRSQDLKAAGIQGTSLGSFEAPLVARGSGTVARGSWKVPAVQTWSAETPVLYNLVVTLTGDREAASESLSVRVGFRTVEISWALGRSGCGSVSSPVCGCSNPHSLVNAGGSSITRGCSSLTMYSGMERAETITQCGDDADYGGSVLPYHVGQVQMHTGSDMNRHIKTNTGSNRQEFCKFFRQGLCSRGKTCSFAHYPGQLRPRSNLLRTGLCHTFIETGICKIRSSCKFAHGVQELRVPVLEKAQQATESELWKWPSSPSEAEKMPADALRDCKFAHSILATALGTEDQALDSESASTISSDPPQGQDRTVNHVKAQTQSGRPIRAHLKTRYCKFFREGRCLRADLCMFAHATQDIRAEPNLFKTSPCFDFLRTGLCRVGESCKFAHTAQELREPEPVQLQAQLRDAGLLGTLASTDLLGHLPQASFLSEMRGEATGPVCTDLPSADPGHNGSSPSILRSGHAADKAASRRSSDDAQGGRTTQQLLVEAEPSRVQANFGYGTYVSHTEIFSVYVDCTCCLSVLGCGFHASDVALRSVVVQKGPDLGAASPLREVNSEHKGVCSSPNTSDMYLQGVHAVPFVVLLLSAMLKVLRITVSQVAGIPGSGLTVGTMWGVLLFQGLRTPFRHHAQPPLRSRPYPNRTPFRHHAQPPPRSRPYPNRIWWSSVPKRLRCGSSITRGCSSLTMYSGMERAETTNQCGDDADYGGSVLPYHAGQVQMHTGTDLNRHIKTGTDSSRQPEFCKFFRQGLCSRGKTCSFAHYPGQLRPRSNLLRTGLCHIFMETGICKIRSSCKFAHGVQELRLPVLEKTQQATESELWKRPSSPSEAEKMPADALRDCKFANSILATALGTEDQALDSESASTISSDPPQGQDRTVNHLKAQTQSGRPIRAHLKTRYCKFFREGRCLRADLCMFAHATQDIRAEPNLFKTSPCFDFLRTGLCRVGESCKFAHTAQELREPEPVQLQAQLRDAGLLGTLASTDLLGHLPQASFLSEMRGEATGPVCTDLPSADPGHNGSSPSILRSGHAADVAHFKVASRRSSDDAQGGRTAQQLLVEAEPSRVQANFGYGTYVSHTEIFSVYVDCTCCLSVLGCGFHASDVALRSFVVQKGPDLGAASPLREVNSEHKGVCSPPNTSDMYLQGVHAAPHEIEFWEDAISARSNAGGPVSSLSATPHALAELVGIVGGCGSHGLTVYKMLIKAREACALFVEAEDHLGVEEFPEVTVAELQMHFDFPINSERLLCWKLEAKMLVSIAEACTDLEGRGRAEAVTAAKEGEKRLEVMALLALASAARPHIDNLIFTVFVNMFGHS</sequence>
<name>A0A813I1W8_POLGL</name>
<evidence type="ECO:0000259" key="11">
    <source>
        <dbReference type="PROSITE" id="PS50103"/>
    </source>
</evidence>
<dbReference type="InterPro" id="IPR050347">
    <property type="entry name" value="Bact_Beta-galactosidase"/>
</dbReference>
<dbReference type="GO" id="GO:0004565">
    <property type="term" value="F:beta-galactosidase activity"/>
    <property type="evidence" value="ECO:0007669"/>
    <property type="project" value="UniProtKB-EC"/>
</dbReference>
<feature type="domain" description="C3H1-type" evidence="11">
    <location>
        <begin position="362"/>
        <end position="389"/>
    </location>
</feature>
<dbReference type="InterPro" id="IPR006102">
    <property type="entry name" value="Ig-like_GH2"/>
</dbReference>
<dbReference type="Gene3D" id="3.30.1370.210">
    <property type="match status" value="2"/>
</dbReference>
<feature type="domain" description="C3H1-type" evidence="11">
    <location>
        <begin position="1117"/>
        <end position="1145"/>
    </location>
</feature>
<keyword evidence="7 9" id="KW-0862">Zinc</keyword>
<accession>A0A813I1W8</accession>
<keyword evidence="5 9" id="KW-0863">Zinc-finger</keyword>
<evidence type="ECO:0000256" key="4">
    <source>
        <dbReference type="ARBA" id="ARBA00022723"/>
    </source>
</evidence>
<feature type="zinc finger region" description="C3H1-type" evidence="9">
    <location>
        <begin position="362"/>
        <end position="389"/>
    </location>
</feature>
<feature type="domain" description="C3H1-type" evidence="11">
    <location>
        <begin position="519"/>
        <end position="545"/>
    </location>
</feature>
<dbReference type="InterPro" id="IPR000571">
    <property type="entry name" value="Znf_CCCH"/>
</dbReference>
<feature type="zinc finger region" description="C3H1-type" evidence="9">
    <location>
        <begin position="519"/>
        <end position="545"/>
    </location>
</feature>
<evidence type="ECO:0000256" key="3">
    <source>
        <dbReference type="ARBA" id="ARBA00012756"/>
    </source>
</evidence>
<comment type="caution">
    <text evidence="12">The sequence shown here is derived from an EMBL/GenBank/DDBJ whole genome shotgun (WGS) entry which is preliminary data.</text>
</comment>
<feature type="compositionally biased region" description="Basic and acidic residues" evidence="10">
    <location>
        <begin position="653"/>
        <end position="665"/>
    </location>
</feature>
<dbReference type="GO" id="GO:0008270">
    <property type="term" value="F:zinc ion binding"/>
    <property type="evidence" value="ECO:0007669"/>
    <property type="project" value="UniProtKB-KW"/>
</dbReference>
<dbReference type="InterPro" id="IPR013783">
    <property type="entry name" value="Ig-like_fold"/>
</dbReference>
<comment type="similarity">
    <text evidence="2">Belongs to the glycosyl hydrolase 2 family.</text>
</comment>
<dbReference type="EC" id="3.2.1.23" evidence="3"/>
<dbReference type="Gene3D" id="4.10.1000.10">
    <property type="entry name" value="Zinc finger, CCCH-type"/>
    <property type="match status" value="2"/>
</dbReference>
<evidence type="ECO:0000313" key="13">
    <source>
        <dbReference type="Proteomes" id="UP000654075"/>
    </source>
</evidence>
<feature type="zinc finger region" description="C3H1-type" evidence="9">
    <location>
        <begin position="926"/>
        <end position="953"/>
    </location>
</feature>
<feature type="zinc finger region" description="C3H1-type" evidence="9">
    <location>
        <begin position="397"/>
        <end position="425"/>
    </location>
</feature>
<gene>
    <name evidence="12" type="ORF">PGLA1383_LOCUS57955</name>
</gene>
<evidence type="ECO:0000256" key="8">
    <source>
        <dbReference type="ARBA" id="ARBA00023295"/>
    </source>
</evidence>
<protein>
    <recommendedName>
        <fullName evidence="3">beta-galactosidase</fullName>
        <ecNumber evidence="3">3.2.1.23</ecNumber>
    </recommendedName>
</protein>
<reference evidence="12" key="1">
    <citation type="submission" date="2021-02" db="EMBL/GenBank/DDBJ databases">
        <authorList>
            <person name="Dougan E. K."/>
            <person name="Rhodes N."/>
            <person name="Thang M."/>
            <person name="Chan C."/>
        </authorList>
    </citation>
    <scope>NUCLEOTIDE SEQUENCE</scope>
</reference>
<dbReference type="PROSITE" id="PS50103">
    <property type="entry name" value="ZF_C3H1"/>
    <property type="match status" value="8"/>
</dbReference>
<feature type="domain" description="C3H1-type" evidence="11">
    <location>
        <begin position="553"/>
        <end position="581"/>
    </location>
</feature>
<dbReference type="SUPFAM" id="SSF90229">
    <property type="entry name" value="CCCH zinc finger"/>
    <property type="match status" value="8"/>
</dbReference>
<dbReference type="InterPro" id="IPR036156">
    <property type="entry name" value="Beta-gal/glucu_dom_sf"/>
</dbReference>
<keyword evidence="4 9" id="KW-0479">Metal-binding</keyword>
<keyword evidence="8" id="KW-0326">Glycosidase</keyword>
<comment type="catalytic activity">
    <reaction evidence="1">
        <text>Hydrolysis of terminal non-reducing beta-D-galactose residues in beta-D-galactosides.</text>
        <dbReference type="EC" id="3.2.1.23"/>
    </reaction>
</comment>
<dbReference type="Pfam" id="PF14608">
    <property type="entry name" value="zf-CCCH_2"/>
    <property type="match status" value="5"/>
</dbReference>
<evidence type="ECO:0000256" key="1">
    <source>
        <dbReference type="ARBA" id="ARBA00001412"/>
    </source>
</evidence>
<organism evidence="12 13">
    <name type="scientific">Polarella glacialis</name>
    <name type="common">Dinoflagellate</name>
    <dbReference type="NCBI Taxonomy" id="89957"/>
    <lineage>
        <taxon>Eukaryota</taxon>
        <taxon>Sar</taxon>
        <taxon>Alveolata</taxon>
        <taxon>Dinophyceae</taxon>
        <taxon>Suessiales</taxon>
        <taxon>Suessiaceae</taxon>
        <taxon>Polarella</taxon>
    </lineage>
</organism>
<dbReference type="InterPro" id="IPR006104">
    <property type="entry name" value="Glyco_hydro_2_N"/>
</dbReference>
<dbReference type="PANTHER" id="PTHR46323:SF2">
    <property type="entry name" value="BETA-GALACTOSIDASE"/>
    <property type="match status" value="1"/>
</dbReference>